<organism evidence="3">
    <name type="scientific">Mucor ambiguus</name>
    <dbReference type="NCBI Taxonomy" id="91626"/>
    <lineage>
        <taxon>Eukaryota</taxon>
        <taxon>Fungi</taxon>
        <taxon>Fungi incertae sedis</taxon>
        <taxon>Mucoromycota</taxon>
        <taxon>Mucoromycotina</taxon>
        <taxon>Mucoromycetes</taxon>
        <taxon>Mucorales</taxon>
        <taxon>Mucorineae</taxon>
        <taxon>Mucoraceae</taxon>
        <taxon>Mucor</taxon>
    </lineage>
</organism>
<dbReference type="PANTHER" id="PTHR33066">
    <property type="entry name" value="INTEGRASE_SAM-LIKE_N DOMAIN-CONTAINING PROTEIN"/>
    <property type="match status" value="1"/>
</dbReference>
<feature type="region of interest" description="Disordered" evidence="2">
    <location>
        <begin position="1"/>
        <end position="23"/>
    </location>
</feature>
<evidence type="ECO:0000256" key="2">
    <source>
        <dbReference type="SAM" id="MobiDB-lite"/>
    </source>
</evidence>
<keyword evidence="1" id="KW-0238">DNA-binding</keyword>
<feature type="region of interest" description="Disordered" evidence="2">
    <location>
        <begin position="207"/>
        <end position="228"/>
    </location>
</feature>
<proteinExistence type="predicted"/>
<evidence type="ECO:0000313" key="3">
    <source>
        <dbReference type="EMBL" id="GAN11840.1"/>
    </source>
</evidence>
<dbReference type="PANTHER" id="PTHR33066:SF2">
    <property type="entry name" value="FILAGGRIN-2-LIKE"/>
    <property type="match status" value="1"/>
</dbReference>
<dbReference type="SUPFAM" id="SSF47823">
    <property type="entry name" value="lambda integrase-like, N-terminal domain"/>
    <property type="match status" value="1"/>
</dbReference>
<dbReference type="EMBL" id="DF837376">
    <property type="protein sequence ID" value="GAN11840.1"/>
    <property type="molecule type" value="Genomic_DNA"/>
</dbReference>
<dbReference type="STRING" id="91626.A0A0C9LZC1"/>
<dbReference type="Gene3D" id="1.10.150.130">
    <property type="match status" value="1"/>
</dbReference>
<dbReference type="GO" id="GO:0003677">
    <property type="term" value="F:DNA binding"/>
    <property type="evidence" value="ECO:0007669"/>
    <property type="project" value="UniProtKB-KW"/>
</dbReference>
<reference evidence="3" key="1">
    <citation type="submission" date="2014-09" db="EMBL/GenBank/DDBJ databases">
        <title>Draft genome sequence of an oleaginous Mucoromycotina fungus Mucor ambiguus NBRC6742.</title>
        <authorList>
            <person name="Takeda I."/>
            <person name="Yamane N."/>
            <person name="Morita T."/>
            <person name="Tamano K."/>
            <person name="Machida M."/>
            <person name="Baker S."/>
            <person name="Koike H."/>
        </authorList>
    </citation>
    <scope>NUCLEOTIDE SEQUENCE</scope>
    <source>
        <strain evidence="3">NBRC 6742</strain>
    </source>
</reference>
<dbReference type="InterPro" id="IPR010998">
    <property type="entry name" value="Integrase_recombinase_N"/>
</dbReference>
<gene>
    <name evidence="3" type="ORF">MAM1_1087d11451</name>
</gene>
<accession>A0A0C9LZC1</accession>
<protein>
    <recommendedName>
        <fullName evidence="5">Core-binding (CB) domain-containing protein</fullName>
    </recommendedName>
</protein>
<name>A0A0C9LZC1_9FUNG</name>
<feature type="region of interest" description="Disordered" evidence="2">
    <location>
        <begin position="112"/>
        <end position="133"/>
    </location>
</feature>
<dbReference type="AlphaFoldDB" id="A0A0C9LZC1"/>
<keyword evidence="4" id="KW-1185">Reference proteome</keyword>
<evidence type="ECO:0008006" key="5">
    <source>
        <dbReference type="Google" id="ProtNLM"/>
    </source>
</evidence>
<evidence type="ECO:0000256" key="1">
    <source>
        <dbReference type="ARBA" id="ARBA00023125"/>
    </source>
</evidence>
<feature type="compositionally biased region" description="Polar residues" evidence="2">
    <location>
        <begin position="112"/>
        <end position="124"/>
    </location>
</feature>
<sequence length="424" mass="46360">MVVPQLQEVERPLDSTNDPDTNHLCRREQHRLGLQLEPTSSPWLLDPIRSGTINQLAGTQGCFSGAPDFSPPRTLHSPHSNGQHYQSVLYQQTRRDSLSGVIEPSNRSLELVSTAQDGNPSSTHQRNKQHGSRYGISTDILQESVDDQAISLPTHLTPLGTLLSRPVRRQDNQAVAKVRVVASGSGRYPYGCVYHPVDDVSAALHQSTMEPHHESTPQNHTGTAFSGDPSGSLLAECPMVSSSSTFGSFSSLDASSTGRTDDVSQDTSPITTAELDAIRVATLRQQLLKRNLNAQAVEDLLAQKLAPSGTNLSYRKNQLRFLEWAIQNNVSFTSFTPAELVNFLADMGRRHSLQASTLKTLRAAVGHLHDDPKGIRESDVINNYIDSKMKQAPPVNIHRPTIDVSPAITFARSIASRSTTSLKL</sequence>
<evidence type="ECO:0000313" key="4">
    <source>
        <dbReference type="Proteomes" id="UP000053815"/>
    </source>
</evidence>
<dbReference type="OrthoDB" id="2287076at2759"/>
<dbReference type="Proteomes" id="UP000053815">
    <property type="component" value="Unassembled WGS sequence"/>
</dbReference>
<feature type="non-terminal residue" evidence="3">
    <location>
        <position position="424"/>
    </location>
</feature>
<feature type="region of interest" description="Disordered" evidence="2">
    <location>
        <begin position="63"/>
        <end position="83"/>
    </location>
</feature>